<dbReference type="Proteomes" id="UP000485058">
    <property type="component" value="Unassembled WGS sequence"/>
</dbReference>
<accession>A0A699YHV7</accession>
<dbReference type="EMBL" id="BLLF01000262">
    <property type="protein sequence ID" value="GFH09780.1"/>
    <property type="molecule type" value="Genomic_DNA"/>
</dbReference>
<keyword evidence="3" id="KW-1185">Reference proteome</keyword>
<feature type="non-terminal residue" evidence="2">
    <location>
        <position position="123"/>
    </location>
</feature>
<feature type="non-terminal residue" evidence="2">
    <location>
        <position position="1"/>
    </location>
</feature>
<dbReference type="AlphaFoldDB" id="A0A699YHV7"/>
<organism evidence="2 3">
    <name type="scientific">Haematococcus lacustris</name>
    <name type="common">Green alga</name>
    <name type="synonym">Haematococcus pluvialis</name>
    <dbReference type="NCBI Taxonomy" id="44745"/>
    <lineage>
        <taxon>Eukaryota</taxon>
        <taxon>Viridiplantae</taxon>
        <taxon>Chlorophyta</taxon>
        <taxon>core chlorophytes</taxon>
        <taxon>Chlorophyceae</taxon>
        <taxon>CS clade</taxon>
        <taxon>Chlamydomonadales</taxon>
        <taxon>Haematococcaceae</taxon>
        <taxon>Haematococcus</taxon>
    </lineage>
</organism>
<comment type="caution">
    <text evidence="2">The sequence shown here is derived from an EMBL/GenBank/DDBJ whole genome shotgun (WGS) entry which is preliminary data.</text>
</comment>
<protein>
    <submittedName>
        <fullName evidence="2">Uncharacterized protein</fullName>
    </submittedName>
</protein>
<evidence type="ECO:0000313" key="2">
    <source>
        <dbReference type="EMBL" id="GFH09780.1"/>
    </source>
</evidence>
<sequence length="123" mass="13281">EQAEKVAAAALQALQQRLDSSAEGFQQRLTELQEQLSSLQNQVDELEGRLLDAATELEMKDEALQGARDTQRRLNALEPQLQQLEAALAQAQARAASLAAALSEAQEQADQEVAAAEAEAARK</sequence>
<reference evidence="2 3" key="1">
    <citation type="submission" date="2020-02" db="EMBL/GenBank/DDBJ databases">
        <title>Draft genome sequence of Haematococcus lacustris strain NIES-144.</title>
        <authorList>
            <person name="Morimoto D."/>
            <person name="Nakagawa S."/>
            <person name="Yoshida T."/>
            <person name="Sawayama S."/>
        </authorList>
    </citation>
    <scope>NUCLEOTIDE SEQUENCE [LARGE SCALE GENOMIC DNA]</scope>
    <source>
        <strain evidence="2 3">NIES-144</strain>
    </source>
</reference>
<gene>
    <name evidence="2" type="ORF">HaLaN_04989</name>
</gene>
<feature type="coiled-coil region" evidence="1">
    <location>
        <begin position="15"/>
        <end position="119"/>
    </location>
</feature>
<evidence type="ECO:0000256" key="1">
    <source>
        <dbReference type="SAM" id="Coils"/>
    </source>
</evidence>
<name>A0A699YHV7_HAELA</name>
<dbReference type="Gene3D" id="3.90.20.10">
    <property type="match status" value="1"/>
</dbReference>
<evidence type="ECO:0000313" key="3">
    <source>
        <dbReference type="Proteomes" id="UP000485058"/>
    </source>
</evidence>
<proteinExistence type="predicted"/>
<dbReference type="SUPFAM" id="SSF57997">
    <property type="entry name" value="Tropomyosin"/>
    <property type="match status" value="1"/>
</dbReference>
<keyword evidence="1" id="KW-0175">Coiled coil</keyword>